<evidence type="ECO:0000313" key="2">
    <source>
        <dbReference type="Proteomes" id="UP001232163"/>
    </source>
</evidence>
<name>A0ABT9MH09_9DEIO</name>
<keyword evidence="2" id="KW-1185">Reference proteome</keyword>
<comment type="caution">
    <text evidence="1">The sequence shown here is derived from an EMBL/GenBank/DDBJ whole genome shotgun (WGS) entry which is preliminary data.</text>
</comment>
<sequence>MTDSAGPHDPTLAPLPAREWPDGELHFARMILGDRRWNAVPDAEVRAEAEALLTAWMGGEVRMERPKLYDHYALPLLALLRHTRALEARVAALEAQLGTGRVEQ</sequence>
<dbReference type="EMBL" id="JAURUR010000016">
    <property type="protein sequence ID" value="MDP9765878.1"/>
    <property type="molecule type" value="Genomic_DNA"/>
</dbReference>
<reference evidence="1 2" key="1">
    <citation type="submission" date="2023-07" db="EMBL/GenBank/DDBJ databases">
        <title>Genomic Encyclopedia of Type Strains, Phase IV (KMG-IV): sequencing the most valuable type-strain genomes for metagenomic binning, comparative biology and taxonomic classification.</title>
        <authorList>
            <person name="Goeker M."/>
        </authorList>
    </citation>
    <scope>NUCLEOTIDE SEQUENCE [LARGE SCALE GENOMIC DNA]</scope>
    <source>
        <strain evidence="1 2">NIO-1023</strain>
    </source>
</reference>
<dbReference type="Proteomes" id="UP001232163">
    <property type="component" value="Unassembled WGS sequence"/>
</dbReference>
<gene>
    <name evidence="1" type="ORF">QO006_003336</name>
</gene>
<protein>
    <recommendedName>
        <fullName evidence="3">Peptidase S74 domain-containing protein</fullName>
    </recommendedName>
</protein>
<evidence type="ECO:0000313" key="1">
    <source>
        <dbReference type="EMBL" id="MDP9765878.1"/>
    </source>
</evidence>
<organism evidence="1 2">
    <name type="scientific">Deinococcus enclensis</name>
    <dbReference type="NCBI Taxonomy" id="1049582"/>
    <lineage>
        <taxon>Bacteria</taxon>
        <taxon>Thermotogati</taxon>
        <taxon>Deinococcota</taxon>
        <taxon>Deinococci</taxon>
        <taxon>Deinococcales</taxon>
        <taxon>Deinococcaceae</taxon>
        <taxon>Deinococcus</taxon>
    </lineage>
</organism>
<proteinExistence type="predicted"/>
<accession>A0ABT9MH09</accession>
<evidence type="ECO:0008006" key="3">
    <source>
        <dbReference type="Google" id="ProtNLM"/>
    </source>
</evidence>